<evidence type="ECO:0000313" key="3">
    <source>
        <dbReference type="Proteomes" id="UP000708208"/>
    </source>
</evidence>
<keyword evidence="3" id="KW-1185">Reference proteome</keyword>
<reference evidence="2" key="1">
    <citation type="submission" date="2021-06" db="EMBL/GenBank/DDBJ databases">
        <authorList>
            <person name="Hodson N. C."/>
            <person name="Mongue J. A."/>
            <person name="Jaron S. K."/>
        </authorList>
    </citation>
    <scope>NUCLEOTIDE SEQUENCE</scope>
</reference>
<proteinExistence type="predicted"/>
<accession>A0A8J2NKQ5</accession>
<evidence type="ECO:0000313" key="2">
    <source>
        <dbReference type="EMBL" id="CAG7631145.1"/>
    </source>
</evidence>
<dbReference type="AlphaFoldDB" id="A0A8J2NKQ5"/>
<dbReference type="EMBL" id="CAJVCH010000222">
    <property type="protein sequence ID" value="CAG7631145.1"/>
    <property type="molecule type" value="Genomic_DNA"/>
</dbReference>
<comment type="caution">
    <text evidence="2">The sequence shown here is derived from an EMBL/GenBank/DDBJ whole genome shotgun (WGS) entry which is preliminary data.</text>
</comment>
<evidence type="ECO:0000256" key="1">
    <source>
        <dbReference type="SAM" id="Coils"/>
    </source>
</evidence>
<keyword evidence="1" id="KW-0175">Coiled coil</keyword>
<dbReference type="PANTHER" id="PTHR40388:SF1">
    <property type="entry name" value="BRYOPORIN"/>
    <property type="match status" value="1"/>
</dbReference>
<gene>
    <name evidence="2" type="ORF">AFUS01_LOCUS109</name>
</gene>
<feature type="coiled-coil region" evidence="1">
    <location>
        <begin position="31"/>
        <end position="73"/>
    </location>
</feature>
<dbReference type="InterPro" id="IPR050677">
    <property type="entry name" value="Actinoporin_PFT"/>
</dbReference>
<sequence length="500" mass="55532">MSASVTSRDDSDNQTDAVLFTRLDEIKQVLLEEISAQLNQVKNEILQVVSTEINVLKEELKSVSTKLEAVSLKVQQNSPLENTIIDIEEPVAEEQTLHSQTVVTIEGHTNEEEEQLLLLELKSIKELVGPTSNGSTIQGKTVADILTDASSSYKATITVQFTNYLESSLNNPRCYFAEGFEYRVAPKVVASCTKEAFVFQSARGVLFAGDRIYGIFSYQIGSSDKQLIVKFACREDGLIMSGLGIASNNVPINGNTLTYMENALGGSKSIRVDLKGQRDWKTEGQEWIVKLGNIRARATITPGPRSILEVEVAQAESRKGLEGVYERTRSIANGKTMLEKFLPGIAGFINDKRVCIVELVNLLNVPLEDSLRYIHNCQQHDFMPNIVPAMTREAFYTSDHTNVEGIFSYRIATTDLRIAVAFRCQAEGNSFAVAFTPADMPTEKRLMDDITTGDEWITRSDRRFAIAKEGDKMAEVRNLRAVAAMTDQEKSVLKLVIYAT</sequence>
<dbReference type="PANTHER" id="PTHR40388">
    <property type="entry name" value="BRYOPORIN"/>
    <property type="match status" value="1"/>
</dbReference>
<protein>
    <submittedName>
        <fullName evidence="2">Uncharacterized protein</fullName>
    </submittedName>
</protein>
<name>A0A8J2NKQ5_9HEXA</name>
<dbReference type="Proteomes" id="UP000708208">
    <property type="component" value="Unassembled WGS sequence"/>
</dbReference>
<organism evidence="2 3">
    <name type="scientific">Allacma fusca</name>
    <dbReference type="NCBI Taxonomy" id="39272"/>
    <lineage>
        <taxon>Eukaryota</taxon>
        <taxon>Metazoa</taxon>
        <taxon>Ecdysozoa</taxon>
        <taxon>Arthropoda</taxon>
        <taxon>Hexapoda</taxon>
        <taxon>Collembola</taxon>
        <taxon>Symphypleona</taxon>
        <taxon>Sminthuridae</taxon>
        <taxon>Allacma</taxon>
    </lineage>
</organism>